<comment type="caution">
    <text evidence="17">The sequence shown here is derived from an EMBL/GenBank/DDBJ whole genome shotgun (WGS) entry which is preliminary data.</text>
</comment>
<dbReference type="InterPro" id="IPR003594">
    <property type="entry name" value="HATPase_dom"/>
</dbReference>
<dbReference type="InterPro" id="IPR013515">
    <property type="entry name" value="Phytochrome_cen-reg"/>
</dbReference>
<dbReference type="CDD" id="cd00082">
    <property type="entry name" value="HisKA"/>
    <property type="match status" value="1"/>
</dbReference>
<keyword evidence="7" id="KW-0808">Transferase</keyword>
<evidence type="ECO:0000259" key="15">
    <source>
        <dbReference type="PROSITE" id="PS50046"/>
    </source>
</evidence>
<dbReference type="PANTHER" id="PTHR42878:SF7">
    <property type="entry name" value="SENSOR HISTIDINE KINASE GLRK"/>
    <property type="match status" value="1"/>
</dbReference>
<dbReference type="SUPFAM" id="SSF55785">
    <property type="entry name" value="PYP-like sensor domain (PAS domain)"/>
    <property type="match status" value="1"/>
</dbReference>
<feature type="domain" description="Histidine kinase" evidence="16">
    <location>
        <begin position="519"/>
        <end position="732"/>
    </location>
</feature>
<dbReference type="GO" id="GO:0005524">
    <property type="term" value="F:ATP binding"/>
    <property type="evidence" value="ECO:0007669"/>
    <property type="project" value="UniProtKB-KW"/>
</dbReference>
<evidence type="ECO:0000256" key="1">
    <source>
        <dbReference type="ARBA" id="ARBA00000085"/>
    </source>
</evidence>
<keyword evidence="8" id="KW-0547">Nucleotide-binding</keyword>
<dbReference type="Gene3D" id="1.10.287.130">
    <property type="match status" value="1"/>
</dbReference>
<keyword evidence="6" id="KW-0716">Sensory transduction</keyword>
<dbReference type="EC" id="2.7.13.3" evidence="3"/>
<keyword evidence="10 17" id="KW-0067">ATP-binding</keyword>
<evidence type="ECO:0000256" key="14">
    <source>
        <dbReference type="SAM" id="Coils"/>
    </source>
</evidence>
<dbReference type="InterPro" id="IPR004358">
    <property type="entry name" value="Sig_transdc_His_kin-like_C"/>
</dbReference>
<evidence type="ECO:0000256" key="8">
    <source>
        <dbReference type="ARBA" id="ARBA00022741"/>
    </source>
</evidence>
<keyword evidence="4" id="KW-0600">Photoreceptor protein</keyword>
<evidence type="ECO:0000256" key="10">
    <source>
        <dbReference type="ARBA" id="ARBA00022840"/>
    </source>
</evidence>
<dbReference type="Gene3D" id="3.30.565.10">
    <property type="entry name" value="Histidine kinase-like ATPase, C-terminal domain"/>
    <property type="match status" value="1"/>
</dbReference>
<evidence type="ECO:0000256" key="2">
    <source>
        <dbReference type="ARBA" id="ARBA00006402"/>
    </source>
</evidence>
<feature type="domain" description="Phytochrome chromophore attachment site" evidence="15">
    <location>
        <begin position="136"/>
        <end position="292"/>
    </location>
</feature>
<keyword evidence="5" id="KW-0597">Phosphoprotein</keyword>
<dbReference type="Pfam" id="PF00360">
    <property type="entry name" value="PHY"/>
    <property type="match status" value="1"/>
</dbReference>
<dbReference type="CDD" id="cd00075">
    <property type="entry name" value="HATPase"/>
    <property type="match status" value="1"/>
</dbReference>
<evidence type="ECO:0000313" key="17">
    <source>
        <dbReference type="EMBL" id="GAA4138946.1"/>
    </source>
</evidence>
<evidence type="ECO:0000256" key="5">
    <source>
        <dbReference type="ARBA" id="ARBA00022553"/>
    </source>
</evidence>
<protein>
    <recommendedName>
        <fullName evidence="3">histidine kinase</fullName>
        <ecNumber evidence="3">2.7.13.3</ecNumber>
    </recommendedName>
</protein>
<dbReference type="InterPro" id="IPR035965">
    <property type="entry name" value="PAS-like_dom_sf"/>
</dbReference>
<dbReference type="InterPro" id="IPR029016">
    <property type="entry name" value="GAF-like_dom_sf"/>
</dbReference>
<keyword evidence="14" id="KW-0175">Coiled coil</keyword>
<dbReference type="SMART" id="SM00387">
    <property type="entry name" value="HATPase_c"/>
    <property type="match status" value="1"/>
</dbReference>
<dbReference type="EMBL" id="BAAAZI010000006">
    <property type="protein sequence ID" value="GAA4138946.1"/>
    <property type="molecule type" value="Genomic_DNA"/>
</dbReference>
<proteinExistence type="inferred from homology"/>
<dbReference type="InterPro" id="IPR036890">
    <property type="entry name" value="HATPase_C_sf"/>
</dbReference>
<keyword evidence="12" id="KW-0902">Two-component regulatory system</keyword>
<dbReference type="InterPro" id="IPR043150">
    <property type="entry name" value="Phytochrome_PHY_sf"/>
</dbReference>
<evidence type="ECO:0000256" key="12">
    <source>
        <dbReference type="ARBA" id="ARBA00023012"/>
    </source>
</evidence>
<dbReference type="PRINTS" id="PR00344">
    <property type="entry name" value="BCTRLSENSOR"/>
</dbReference>
<evidence type="ECO:0000256" key="11">
    <source>
        <dbReference type="ARBA" id="ARBA00022991"/>
    </source>
</evidence>
<evidence type="ECO:0000256" key="7">
    <source>
        <dbReference type="ARBA" id="ARBA00022679"/>
    </source>
</evidence>
<dbReference type="SMART" id="SM00388">
    <property type="entry name" value="HisKA"/>
    <property type="match status" value="1"/>
</dbReference>
<dbReference type="Pfam" id="PF08446">
    <property type="entry name" value="PAS_2"/>
    <property type="match status" value="1"/>
</dbReference>
<gene>
    <name evidence="17" type="ORF">GCM10022216_16530</name>
</gene>
<dbReference type="Gene3D" id="3.30.450.270">
    <property type="match status" value="1"/>
</dbReference>
<evidence type="ECO:0000313" key="18">
    <source>
        <dbReference type="Proteomes" id="UP001500101"/>
    </source>
</evidence>
<dbReference type="InterPro" id="IPR005467">
    <property type="entry name" value="His_kinase_dom"/>
</dbReference>
<keyword evidence="11" id="KW-0157">Chromophore</keyword>
<dbReference type="RefSeq" id="WP_344674177.1">
    <property type="nucleotide sequence ID" value="NZ_BAAAZI010000006.1"/>
</dbReference>
<organism evidence="17 18">
    <name type="scientific">Sphingobacterium kyonggiense</name>
    <dbReference type="NCBI Taxonomy" id="714075"/>
    <lineage>
        <taxon>Bacteria</taxon>
        <taxon>Pseudomonadati</taxon>
        <taxon>Bacteroidota</taxon>
        <taxon>Sphingobacteriia</taxon>
        <taxon>Sphingobacteriales</taxon>
        <taxon>Sphingobacteriaceae</taxon>
        <taxon>Sphingobacterium</taxon>
    </lineage>
</organism>
<dbReference type="PROSITE" id="PS50109">
    <property type="entry name" value="HIS_KIN"/>
    <property type="match status" value="1"/>
</dbReference>
<dbReference type="InterPro" id="IPR036097">
    <property type="entry name" value="HisK_dim/P_sf"/>
</dbReference>
<dbReference type="Proteomes" id="UP001500101">
    <property type="component" value="Unassembled WGS sequence"/>
</dbReference>
<keyword evidence="18" id="KW-1185">Reference proteome</keyword>
<dbReference type="SUPFAM" id="SSF55874">
    <property type="entry name" value="ATPase domain of HSP90 chaperone/DNA topoisomerase II/histidine kinase"/>
    <property type="match status" value="1"/>
</dbReference>
<evidence type="ECO:0000256" key="4">
    <source>
        <dbReference type="ARBA" id="ARBA00022543"/>
    </source>
</evidence>
<evidence type="ECO:0000256" key="3">
    <source>
        <dbReference type="ARBA" id="ARBA00012438"/>
    </source>
</evidence>
<evidence type="ECO:0000256" key="9">
    <source>
        <dbReference type="ARBA" id="ARBA00022777"/>
    </source>
</evidence>
<dbReference type="InterPro" id="IPR013654">
    <property type="entry name" value="PAS_2"/>
</dbReference>
<comment type="catalytic activity">
    <reaction evidence="1">
        <text>ATP + protein L-histidine = ADP + protein N-phospho-L-histidine.</text>
        <dbReference type="EC" id="2.7.13.3"/>
    </reaction>
</comment>
<accession>A0ABP7YNQ7</accession>
<dbReference type="Gene3D" id="3.30.450.40">
    <property type="match status" value="1"/>
</dbReference>
<dbReference type="SUPFAM" id="SSF55781">
    <property type="entry name" value="GAF domain-like"/>
    <property type="match status" value="2"/>
</dbReference>
<dbReference type="InterPro" id="IPR050351">
    <property type="entry name" value="BphY/WalK/GraS-like"/>
</dbReference>
<evidence type="ECO:0000259" key="16">
    <source>
        <dbReference type="PROSITE" id="PS50109"/>
    </source>
</evidence>
<dbReference type="SUPFAM" id="SSF47384">
    <property type="entry name" value="Homodimeric domain of signal transducing histidine kinase"/>
    <property type="match status" value="1"/>
</dbReference>
<dbReference type="PROSITE" id="PS50046">
    <property type="entry name" value="PHYTOCHROME_2"/>
    <property type="match status" value="1"/>
</dbReference>
<dbReference type="PANTHER" id="PTHR42878">
    <property type="entry name" value="TWO-COMPONENT HISTIDINE KINASE"/>
    <property type="match status" value="1"/>
</dbReference>
<evidence type="ECO:0000256" key="13">
    <source>
        <dbReference type="ARBA" id="ARBA00023170"/>
    </source>
</evidence>
<reference evidence="18" key="1">
    <citation type="journal article" date="2019" name="Int. J. Syst. Evol. Microbiol.">
        <title>The Global Catalogue of Microorganisms (GCM) 10K type strain sequencing project: providing services to taxonomists for standard genome sequencing and annotation.</title>
        <authorList>
            <consortium name="The Broad Institute Genomics Platform"/>
            <consortium name="The Broad Institute Genome Sequencing Center for Infectious Disease"/>
            <person name="Wu L."/>
            <person name="Ma J."/>
        </authorList>
    </citation>
    <scope>NUCLEOTIDE SEQUENCE [LARGE SCALE GENOMIC DNA]</scope>
    <source>
        <strain evidence="18">JCM 16704</strain>
    </source>
</reference>
<keyword evidence="13" id="KW-0675">Receptor</keyword>
<name>A0ABP7YNQ7_9SPHI</name>
<dbReference type="Gene3D" id="3.30.450.20">
    <property type="entry name" value="PAS domain"/>
    <property type="match status" value="1"/>
</dbReference>
<dbReference type="InterPro" id="IPR016132">
    <property type="entry name" value="Phyto_chromo_attachment"/>
</dbReference>
<dbReference type="Pfam" id="PF00512">
    <property type="entry name" value="HisKA"/>
    <property type="match status" value="1"/>
</dbReference>
<sequence length="732" mass="84803">MDNQTFSEDNAHYLTDCIQSYGYLLIVDRDLTLVSISENCSSWLTEQVSSFLGTNLNDLISQHLPGNYQNVQKGIEQVISDYKERVWLEVIVKEEECYLNIYNFEDYIYLEFEKKSLDNSVFFPKFESFNRLLNENKDHIWEVVCGYIAKISGFDRVRVFQYDEDENGIVISEYIGNDALKGIKDCYYPNIDVFKYAKQVHLVNASRYSAQVDGPTVHMLSQVGISPSLQQTGIRAVLPLHAEYLIRDGVNSNMSMGITVKGKLWGYIFCQSQEAKRVSLLKREAMLSFIQMAMNAYEDTQRILERKWYEEIKNFELLLKEQLILNRDLSEVLKQLGEKLCEFADADAMVILSEGNMFTYKIEIGKIKANAIVDQIASLTKGHYFADHEFVLKYGKKLGLNFERFAGVAGIDVLPERGFTILFFKREVIQKRKWVEKPEELMNELNPYMEFENEPHPKFQIWHQTTYKRSTKWTKNEMFFFERLRNIITDSFKRLAQEISLLNNEVLNLNKALDDYANTVSHDLKNPLSAINLSTQMMMQKLDMNEDLRHKMLKNSKDAVKVITDMLTSIHEFSKVKGYDYKMEPVYPVEFIPQIVEFSKIRYGSELLSSNFGNLLPIYGEKTIIYQLFQNFIGNAVKYSAKSIAPKVSIHSELDHEFVRYIIEDNGIGIAKEELNNIFDSFKRLSNAVDYEGTGLGLSIARRIADRLNVQINIDSELGEGTKIILLFPNEN</sequence>
<evidence type="ECO:0000256" key="6">
    <source>
        <dbReference type="ARBA" id="ARBA00022606"/>
    </source>
</evidence>
<dbReference type="Pfam" id="PF02518">
    <property type="entry name" value="HATPase_c"/>
    <property type="match status" value="1"/>
</dbReference>
<comment type="similarity">
    <text evidence="2">In the N-terminal section; belongs to the phytochrome family.</text>
</comment>
<dbReference type="InterPro" id="IPR003661">
    <property type="entry name" value="HisK_dim/P_dom"/>
</dbReference>
<keyword evidence="9" id="KW-0418">Kinase</keyword>
<feature type="coiled-coil region" evidence="14">
    <location>
        <begin position="492"/>
        <end position="519"/>
    </location>
</feature>